<dbReference type="InterPro" id="IPR011008">
    <property type="entry name" value="Dimeric_a/b-barrel"/>
</dbReference>
<dbReference type="InterPro" id="IPR013097">
    <property type="entry name" value="Dabb"/>
</dbReference>
<organism evidence="2 3">
    <name type="scientific">Penicillium steckii</name>
    <dbReference type="NCBI Taxonomy" id="303698"/>
    <lineage>
        <taxon>Eukaryota</taxon>
        <taxon>Fungi</taxon>
        <taxon>Dikarya</taxon>
        <taxon>Ascomycota</taxon>
        <taxon>Pezizomycotina</taxon>
        <taxon>Eurotiomycetes</taxon>
        <taxon>Eurotiomycetidae</taxon>
        <taxon>Eurotiales</taxon>
        <taxon>Aspergillaceae</taxon>
        <taxon>Penicillium</taxon>
    </lineage>
</organism>
<dbReference type="PROSITE" id="PS51502">
    <property type="entry name" value="S_R_A_B_BARREL"/>
    <property type="match status" value="1"/>
</dbReference>
<accession>A0A1V6TGN3</accession>
<evidence type="ECO:0000259" key="1">
    <source>
        <dbReference type="PROSITE" id="PS51502"/>
    </source>
</evidence>
<keyword evidence="3" id="KW-1185">Reference proteome</keyword>
<dbReference type="Gene3D" id="3.30.70.100">
    <property type="match status" value="1"/>
</dbReference>
<dbReference type="SUPFAM" id="SSF54909">
    <property type="entry name" value="Dimeric alpha+beta barrel"/>
    <property type="match status" value="1"/>
</dbReference>
<dbReference type="EMBL" id="MLKD01000006">
    <property type="protein sequence ID" value="OQE25505.1"/>
    <property type="molecule type" value="Genomic_DNA"/>
</dbReference>
<dbReference type="AlphaFoldDB" id="A0A1V6TGN3"/>
<gene>
    <name evidence="2" type="ORF">PENSTE_c006G05501</name>
</gene>
<dbReference type="Proteomes" id="UP000191285">
    <property type="component" value="Unassembled WGS sequence"/>
</dbReference>
<evidence type="ECO:0000313" key="3">
    <source>
        <dbReference type="Proteomes" id="UP000191285"/>
    </source>
</evidence>
<proteinExistence type="predicted"/>
<feature type="domain" description="Stress-response A/B barrel" evidence="1">
    <location>
        <begin position="31"/>
        <end position="127"/>
    </location>
</feature>
<reference evidence="3" key="1">
    <citation type="journal article" date="2017" name="Nat. Microbiol.">
        <title>Global analysis of biosynthetic gene clusters reveals vast potential of secondary metabolite production in Penicillium species.</title>
        <authorList>
            <person name="Nielsen J.C."/>
            <person name="Grijseels S."/>
            <person name="Prigent S."/>
            <person name="Ji B."/>
            <person name="Dainat J."/>
            <person name="Nielsen K.F."/>
            <person name="Frisvad J.C."/>
            <person name="Workman M."/>
            <person name="Nielsen J."/>
        </authorList>
    </citation>
    <scope>NUCLEOTIDE SEQUENCE [LARGE SCALE GENOMIC DNA]</scope>
    <source>
        <strain evidence="3">IBT 24891</strain>
    </source>
</reference>
<protein>
    <recommendedName>
        <fullName evidence="1">Stress-response A/B barrel domain-containing protein</fullName>
    </recommendedName>
</protein>
<dbReference type="Pfam" id="PF07876">
    <property type="entry name" value="Dabb"/>
    <property type="match status" value="1"/>
</dbReference>
<dbReference type="OrthoDB" id="3830014at2759"/>
<evidence type="ECO:0000313" key="2">
    <source>
        <dbReference type="EMBL" id="OQE25505.1"/>
    </source>
</evidence>
<name>A0A1V6TGN3_9EURO</name>
<comment type="caution">
    <text evidence="2">The sequence shown here is derived from an EMBL/GenBank/DDBJ whole genome shotgun (WGS) entry which is preliminary data.</text>
</comment>
<dbReference type="SMART" id="SM00886">
    <property type="entry name" value="Dabb"/>
    <property type="match status" value="1"/>
</dbReference>
<sequence>MTRAASTLFFHSLRHLRRFTSTSKIANMAPIERITLFNVPKEEDRKRLLEQYKVLAKTATKDGKPYILAAAAGESFDDPRNKGFNISVKSTFASLDDMKYYDTECEAHKALKAVAGPVKTDVLTTYYESVL</sequence>